<evidence type="ECO:0000313" key="4">
    <source>
        <dbReference type="Proteomes" id="UP000244893"/>
    </source>
</evidence>
<dbReference type="AlphaFoldDB" id="A0A2V1HNC3"/>
<evidence type="ECO:0000259" key="2">
    <source>
        <dbReference type="SMART" id="SM00278"/>
    </source>
</evidence>
<keyword evidence="1" id="KW-0472">Membrane</keyword>
<dbReference type="InterPro" id="IPR019554">
    <property type="entry name" value="Soluble_ligand-bd"/>
</dbReference>
<name>A0A2V1HNC3_9MICO</name>
<dbReference type="PANTHER" id="PTHR21180">
    <property type="entry name" value="ENDONUCLEASE/EXONUCLEASE/PHOSPHATASE FAMILY DOMAIN-CONTAINING PROTEIN 1"/>
    <property type="match status" value="1"/>
</dbReference>
<dbReference type="EMBL" id="QEOP01000002">
    <property type="protein sequence ID" value="PVZ94096.1"/>
    <property type="molecule type" value="Genomic_DNA"/>
</dbReference>
<dbReference type="SUPFAM" id="SSF47781">
    <property type="entry name" value="RuvA domain 2-like"/>
    <property type="match status" value="1"/>
</dbReference>
<dbReference type="GO" id="GO:0006281">
    <property type="term" value="P:DNA repair"/>
    <property type="evidence" value="ECO:0007669"/>
    <property type="project" value="InterPro"/>
</dbReference>
<dbReference type="GO" id="GO:0015628">
    <property type="term" value="P:protein secretion by the type II secretion system"/>
    <property type="evidence" value="ECO:0007669"/>
    <property type="project" value="TreeGrafter"/>
</dbReference>
<dbReference type="Pfam" id="PF10531">
    <property type="entry name" value="SLBB"/>
    <property type="match status" value="1"/>
</dbReference>
<dbReference type="GO" id="GO:0003677">
    <property type="term" value="F:DNA binding"/>
    <property type="evidence" value="ECO:0007669"/>
    <property type="project" value="InterPro"/>
</dbReference>
<dbReference type="Proteomes" id="UP000244893">
    <property type="component" value="Unassembled WGS sequence"/>
</dbReference>
<keyword evidence="1" id="KW-0812">Transmembrane</keyword>
<dbReference type="Gene3D" id="3.10.560.10">
    <property type="entry name" value="Outer membrane lipoprotein wza domain like"/>
    <property type="match status" value="1"/>
</dbReference>
<organism evidence="3 4">
    <name type="scientific">Amnibacterium flavum</name>
    <dbReference type="NCBI Taxonomy" id="2173173"/>
    <lineage>
        <taxon>Bacteria</taxon>
        <taxon>Bacillati</taxon>
        <taxon>Actinomycetota</taxon>
        <taxon>Actinomycetes</taxon>
        <taxon>Micrococcales</taxon>
        <taxon>Microbacteriaceae</taxon>
        <taxon>Amnibacterium</taxon>
    </lineage>
</organism>
<evidence type="ECO:0000256" key="1">
    <source>
        <dbReference type="SAM" id="Phobius"/>
    </source>
</evidence>
<evidence type="ECO:0000313" key="3">
    <source>
        <dbReference type="EMBL" id="PVZ94096.1"/>
    </source>
</evidence>
<dbReference type="PANTHER" id="PTHR21180:SF32">
    <property type="entry name" value="ENDONUCLEASE_EXONUCLEASE_PHOSPHATASE FAMILY DOMAIN-CONTAINING PROTEIN 1"/>
    <property type="match status" value="1"/>
</dbReference>
<keyword evidence="1" id="KW-1133">Transmembrane helix</keyword>
<gene>
    <name evidence="3" type="ORF">DDQ50_10115</name>
</gene>
<reference evidence="3 4" key="1">
    <citation type="submission" date="2018-05" db="EMBL/GenBank/DDBJ databases">
        <title>Amnibacterium sp. M8JJ-5, whole genome shotgun sequence.</title>
        <authorList>
            <person name="Tuo L."/>
        </authorList>
    </citation>
    <scope>NUCLEOTIDE SEQUENCE [LARGE SCALE GENOMIC DNA]</scope>
    <source>
        <strain evidence="3 4">M8JJ-5</strain>
    </source>
</reference>
<proteinExistence type="predicted"/>
<dbReference type="InterPro" id="IPR010994">
    <property type="entry name" value="RuvA_2-like"/>
</dbReference>
<comment type="caution">
    <text evidence="3">The sequence shown here is derived from an EMBL/GenBank/DDBJ whole genome shotgun (WGS) entry which is preliminary data.</text>
</comment>
<keyword evidence="4" id="KW-1185">Reference proteome</keyword>
<dbReference type="InterPro" id="IPR003583">
    <property type="entry name" value="Hlx-hairpin-Hlx_DNA-bd_motif"/>
</dbReference>
<feature type="domain" description="Helix-hairpin-helix DNA-binding motif class 1" evidence="2">
    <location>
        <begin position="168"/>
        <end position="187"/>
    </location>
</feature>
<dbReference type="OrthoDB" id="9758724at2"/>
<dbReference type="GO" id="GO:0015627">
    <property type="term" value="C:type II protein secretion system complex"/>
    <property type="evidence" value="ECO:0007669"/>
    <property type="project" value="TreeGrafter"/>
</dbReference>
<dbReference type="SMART" id="SM00278">
    <property type="entry name" value="HhH1"/>
    <property type="match status" value="2"/>
</dbReference>
<dbReference type="Pfam" id="PF12836">
    <property type="entry name" value="HHH_3"/>
    <property type="match status" value="1"/>
</dbReference>
<feature type="domain" description="Helix-hairpin-helix DNA-binding motif class 1" evidence="2">
    <location>
        <begin position="198"/>
        <end position="217"/>
    </location>
</feature>
<protein>
    <submittedName>
        <fullName evidence="3">Competence protein ComEA</fullName>
    </submittedName>
</protein>
<feature type="transmembrane region" description="Helical" evidence="1">
    <location>
        <begin position="20"/>
        <end position="42"/>
    </location>
</feature>
<dbReference type="Gene3D" id="1.10.150.320">
    <property type="entry name" value="Photosystem II 12 kDa extrinsic protein"/>
    <property type="match status" value="1"/>
</dbReference>
<sequence>MADDPTDLLTRLGRRPRLRISVGAVIVVLLVTVAAAVAISAASSAGAAQVVEVGGAAPHETGAPEGDRAARTQDGDEGGELFVHVLGAVRVPGLYQVAADARVVDAIAAAGGMADDADPAGVNLARRVADGEQLVVPRVGETPLAAAPPAPAAAIGAGPVSLGSATAEQLDTLPRIGPALAARIVAWREAGGRFQSVDDLLEVPGIGEATLEGLRDLVVP</sequence>
<dbReference type="InterPro" id="IPR051675">
    <property type="entry name" value="Endo/Exo/Phosphatase_dom_1"/>
</dbReference>
<accession>A0A2V1HNC3</accession>
<dbReference type="RefSeq" id="WP_116756610.1">
    <property type="nucleotide sequence ID" value="NZ_JBHUEX010000001.1"/>
</dbReference>